<evidence type="ECO:0000313" key="2">
    <source>
        <dbReference type="EMBL" id="CAK9136411.1"/>
    </source>
</evidence>
<dbReference type="AlphaFoldDB" id="A0ABC8QUI8"/>
<reference evidence="2 3" key="1">
    <citation type="submission" date="2024-02" db="EMBL/GenBank/DDBJ databases">
        <authorList>
            <person name="Vignale AGUSTIN F."/>
            <person name="Sosa J E."/>
            <person name="Modenutti C."/>
        </authorList>
    </citation>
    <scope>NUCLEOTIDE SEQUENCE [LARGE SCALE GENOMIC DNA]</scope>
</reference>
<keyword evidence="3" id="KW-1185">Reference proteome</keyword>
<feature type="region of interest" description="Disordered" evidence="1">
    <location>
        <begin position="68"/>
        <end position="94"/>
    </location>
</feature>
<comment type="caution">
    <text evidence="2">The sequence shown here is derived from an EMBL/GenBank/DDBJ whole genome shotgun (WGS) entry which is preliminary data.</text>
</comment>
<dbReference type="EMBL" id="CAUOFW020000751">
    <property type="protein sequence ID" value="CAK9136411.1"/>
    <property type="molecule type" value="Genomic_DNA"/>
</dbReference>
<sequence length="141" mass="16111">MVLEWPFSSSGSAGWSMIEQAKEELQMLEANHPHRFDYLKLELRSFIFLLESQNLQLPKNSTMMSCSAATTQASTSKKRKKSGSEMQRRMESNVEACRRKLPRVGHGGGYMKRNDSVDAAIERAQACLHKIQQFKNQFLVI</sequence>
<protein>
    <submittedName>
        <fullName evidence="2">Uncharacterized protein</fullName>
    </submittedName>
</protein>
<proteinExistence type="predicted"/>
<feature type="compositionally biased region" description="Basic and acidic residues" evidence="1">
    <location>
        <begin position="82"/>
        <end position="94"/>
    </location>
</feature>
<dbReference type="Proteomes" id="UP001642360">
    <property type="component" value="Unassembled WGS sequence"/>
</dbReference>
<gene>
    <name evidence="2" type="ORF">ILEXP_LOCUS3384</name>
</gene>
<organism evidence="2 3">
    <name type="scientific">Ilex paraguariensis</name>
    <name type="common">yerba mate</name>
    <dbReference type="NCBI Taxonomy" id="185542"/>
    <lineage>
        <taxon>Eukaryota</taxon>
        <taxon>Viridiplantae</taxon>
        <taxon>Streptophyta</taxon>
        <taxon>Embryophyta</taxon>
        <taxon>Tracheophyta</taxon>
        <taxon>Spermatophyta</taxon>
        <taxon>Magnoliopsida</taxon>
        <taxon>eudicotyledons</taxon>
        <taxon>Gunneridae</taxon>
        <taxon>Pentapetalae</taxon>
        <taxon>asterids</taxon>
        <taxon>campanulids</taxon>
        <taxon>Aquifoliales</taxon>
        <taxon>Aquifoliaceae</taxon>
        <taxon>Ilex</taxon>
    </lineage>
</organism>
<accession>A0ABC8QUI8</accession>
<evidence type="ECO:0000256" key="1">
    <source>
        <dbReference type="SAM" id="MobiDB-lite"/>
    </source>
</evidence>
<name>A0ABC8QUI8_9AQUA</name>
<evidence type="ECO:0000313" key="3">
    <source>
        <dbReference type="Proteomes" id="UP001642360"/>
    </source>
</evidence>